<keyword evidence="2 4" id="KW-0442">Lipid degradation</keyword>
<feature type="active site" description="Proton acceptor" evidence="4">
    <location>
        <position position="193"/>
    </location>
</feature>
<proteinExistence type="predicted"/>
<feature type="short sequence motif" description="DGA/G" evidence="4">
    <location>
        <begin position="193"/>
        <end position="195"/>
    </location>
</feature>
<accession>B8HLV4</accession>
<dbReference type="HOGENOM" id="CLU_034454_1_1_3"/>
<evidence type="ECO:0000259" key="5">
    <source>
        <dbReference type="PROSITE" id="PS51635"/>
    </source>
</evidence>
<keyword evidence="1 4" id="KW-0378">Hydrolase</keyword>
<dbReference type="SUPFAM" id="SSF52151">
    <property type="entry name" value="FabD/lysophospholipase-like"/>
    <property type="match status" value="1"/>
</dbReference>
<dbReference type="GO" id="GO:0016787">
    <property type="term" value="F:hydrolase activity"/>
    <property type="evidence" value="ECO:0007669"/>
    <property type="project" value="UniProtKB-UniRule"/>
</dbReference>
<dbReference type="GO" id="GO:0016042">
    <property type="term" value="P:lipid catabolic process"/>
    <property type="evidence" value="ECO:0007669"/>
    <property type="project" value="UniProtKB-UniRule"/>
</dbReference>
<keyword evidence="3 4" id="KW-0443">Lipid metabolism</keyword>
<evidence type="ECO:0000256" key="1">
    <source>
        <dbReference type="ARBA" id="ARBA00022801"/>
    </source>
</evidence>
<organism evidence="6">
    <name type="scientific">Cyanothece sp. (strain PCC 7425 / ATCC 29141)</name>
    <dbReference type="NCBI Taxonomy" id="395961"/>
    <lineage>
        <taxon>Bacteria</taxon>
        <taxon>Bacillati</taxon>
        <taxon>Cyanobacteriota</taxon>
        <taxon>Cyanophyceae</taxon>
        <taxon>Gomontiellales</taxon>
        <taxon>Cyanothecaceae</taxon>
        <taxon>Cyanothece</taxon>
    </lineage>
</organism>
<reference evidence="6" key="1">
    <citation type="submission" date="2009-01" db="EMBL/GenBank/DDBJ databases">
        <title>Complete sequence of chromosome Cyanothece sp. PCC 7425.</title>
        <authorList>
            <consortium name="US DOE Joint Genome Institute"/>
            <person name="Lucas S."/>
            <person name="Copeland A."/>
            <person name="Lapidus A."/>
            <person name="Glavina del Rio T."/>
            <person name="Dalin E."/>
            <person name="Tice H."/>
            <person name="Bruce D."/>
            <person name="Goodwin L."/>
            <person name="Pitluck S."/>
            <person name="Sims D."/>
            <person name="Meineke L."/>
            <person name="Brettin T."/>
            <person name="Detter J.C."/>
            <person name="Han C."/>
            <person name="Larimer F."/>
            <person name="Land M."/>
            <person name="Hauser L."/>
            <person name="Kyrpides N."/>
            <person name="Ovchinnikova G."/>
            <person name="Liberton M."/>
            <person name="Stoeckel J."/>
            <person name="Banerjee A."/>
            <person name="Singh A."/>
            <person name="Page L."/>
            <person name="Sato H."/>
            <person name="Zhao L."/>
            <person name="Sherman L."/>
            <person name="Pakrasi H."/>
            <person name="Richardson P."/>
        </authorList>
    </citation>
    <scope>NUCLEOTIDE SEQUENCE</scope>
    <source>
        <strain evidence="6">PCC 7425</strain>
    </source>
</reference>
<dbReference type="eggNOG" id="COG1752">
    <property type="taxonomic scope" value="Bacteria"/>
</dbReference>
<dbReference type="InterPro" id="IPR016035">
    <property type="entry name" value="Acyl_Trfase/lysoPLipase"/>
</dbReference>
<dbReference type="STRING" id="395961.Cyan7425_2977"/>
<gene>
    <name evidence="6" type="ordered locus">Cyan7425_2977</name>
</gene>
<feature type="short sequence motif" description="GXSXG" evidence="4">
    <location>
        <begin position="16"/>
        <end position="20"/>
    </location>
</feature>
<protein>
    <submittedName>
        <fullName evidence="6">Patatin</fullName>
    </submittedName>
</protein>
<dbReference type="PANTHER" id="PTHR14226">
    <property type="entry name" value="NEUROPATHY TARGET ESTERASE/SWISS CHEESE D.MELANOGASTER"/>
    <property type="match status" value="1"/>
</dbReference>
<evidence type="ECO:0000313" key="6">
    <source>
        <dbReference type="EMBL" id="ACL45314.1"/>
    </source>
</evidence>
<sequence length="313" mass="34829">MKYLAEIGLSPHIIAGTSMGALNGAVLASNYPFPQAVKYLDQLWTELGEASIINPNINLAKSLVSYALQTTLPNFSEWILGFLRQTTFFDDEFCIFNPKPIEDFLYQAVDPVNLRNGIELWIAAFPSLNIPGIDYDLLMALFDLFRARTGTKADWLCLQDCQHNDQIYSMLLASAAIPLAFPKREVNGQHYVDGALADNVPLGALAERGCTHAIVIHLENGAAWDRNDFPDQTILEIRPEEQIHKSNIPLIGDMMAVLDFSPSRIAELKCQGYADAKRCLESLIQSLTVIGKQRKSINQLIHSTQSLLDDPPL</sequence>
<name>B8HLV4_CYAP4</name>
<dbReference type="InterPro" id="IPR002641">
    <property type="entry name" value="PNPLA_dom"/>
</dbReference>
<dbReference type="PROSITE" id="PS51635">
    <property type="entry name" value="PNPLA"/>
    <property type="match status" value="1"/>
</dbReference>
<feature type="domain" description="PNPLA" evidence="5">
    <location>
        <begin position="1"/>
        <end position="206"/>
    </location>
</feature>
<evidence type="ECO:0000256" key="2">
    <source>
        <dbReference type="ARBA" id="ARBA00022963"/>
    </source>
</evidence>
<dbReference type="KEGG" id="cyn:Cyan7425_2977"/>
<dbReference type="Gene3D" id="3.40.1090.10">
    <property type="entry name" value="Cytosolic phospholipase A2 catalytic domain"/>
    <property type="match status" value="2"/>
</dbReference>
<dbReference type="AlphaFoldDB" id="B8HLV4"/>
<feature type="active site" description="Nucleophile" evidence="4">
    <location>
        <position position="18"/>
    </location>
</feature>
<dbReference type="Pfam" id="PF01734">
    <property type="entry name" value="Patatin"/>
    <property type="match status" value="1"/>
</dbReference>
<evidence type="ECO:0000256" key="3">
    <source>
        <dbReference type="ARBA" id="ARBA00023098"/>
    </source>
</evidence>
<dbReference type="InterPro" id="IPR050301">
    <property type="entry name" value="NTE"/>
</dbReference>
<evidence type="ECO:0000256" key="4">
    <source>
        <dbReference type="PROSITE-ProRule" id="PRU01161"/>
    </source>
</evidence>
<comment type="caution">
    <text evidence="4">Lacks conserved residue(s) required for the propagation of feature annotation.</text>
</comment>
<dbReference type="EMBL" id="CP001344">
    <property type="protein sequence ID" value="ACL45314.1"/>
    <property type="molecule type" value="Genomic_DNA"/>
</dbReference>
<dbReference type="PANTHER" id="PTHR14226:SF29">
    <property type="entry name" value="NEUROPATHY TARGET ESTERASE SWS"/>
    <property type="match status" value="1"/>
</dbReference>